<dbReference type="Gene3D" id="1.20.120.20">
    <property type="entry name" value="Apolipoprotein"/>
    <property type="match status" value="1"/>
</dbReference>
<gene>
    <name evidence="7" type="ORF">PZE19_13450</name>
</gene>
<feature type="region of interest" description="Disordered" evidence="5">
    <location>
        <begin position="309"/>
        <end position="358"/>
    </location>
</feature>
<accession>A0ABT6FB20</accession>
<evidence type="ECO:0000313" key="8">
    <source>
        <dbReference type="Proteomes" id="UP001216907"/>
    </source>
</evidence>
<feature type="transmembrane region" description="Helical" evidence="6">
    <location>
        <begin position="65"/>
        <end position="86"/>
    </location>
</feature>
<proteinExistence type="predicted"/>
<dbReference type="Proteomes" id="UP001216907">
    <property type="component" value="Unassembled WGS sequence"/>
</dbReference>
<evidence type="ECO:0000256" key="4">
    <source>
        <dbReference type="ARBA" id="ARBA00023136"/>
    </source>
</evidence>
<feature type="compositionally biased region" description="Basic and acidic residues" evidence="5">
    <location>
        <begin position="325"/>
        <end position="344"/>
    </location>
</feature>
<organism evidence="7 8">
    <name type="scientific">Paludisphaera mucosa</name>
    <dbReference type="NCBI Taxonomy" id="3030827"/>
    <lineage>
        <taxon>Bacteria</taxon>
        <taxon>Pseudomonadati</taxon>
        <taxon>Planctomycetota</taxon>
        <taxon>Planctomycetia</taxon>
        <taxon>Isosphaerales</taxon>
        <taxon>Isosphaeraceae</taxon>
        <taxon>Paludisphaera</taxon>
    </lineage>
</organism>
<feature type="transmembrane region" description="Helical" evidence="6">
    <location>
        <begin position="31"/>
        <end position="53"/>
    </location>
</feature>
<evidence type="ECO:0000313" key="7">
    <source>
        <dbReference type="EMBL" id="MDG3004788.1"/>
    </source>
</evidence>
<dbReference type="InterPro" id="IPR003825">
    <property type="entry name" value="Colicin-V_CvpA"/>
</dbReference>
<evidence type="ECO:0000256" key="5">
    <source>
        <dbReference type="SAM" id="MobiDB-lite"/>
    </source>
</evidence>
<dbReference type="RefSeq" id="WP_277861140.1">
    <property type="nucleotide sequence ID" value="NZ_JARRAG010000002.1"/>
</dbReference>
<dbReference type="PANTHER" id="PTHR37306:SF1">
    <property type="entry name" value="COLICIN V PRODUCTION PROTEIN"/>
    <property type="match status" value="1"/>
</dbReference>
<dbReference type="PANTHER" id="PTHR37306">
    <property type="entry name" value="COLICIN V PRODUCTION PROTEIN"/>
    <property type="match status" value="1"/>
</dbReference>
<comment type="subcellular location">
    <subcellularLocation>
        <location evidence="1">Membrane</location>
        <topology evidence="1">Multi-pass membrane protein</topology>
    </subcellularLocation>
</comment>
<reference evidence="7 8" key="1">
    <citation type="submission" date="2023-03" db="EMBL/GenBank/DDBJ databases">
        <title>Paludisphaera mucosa sp. nov. a novel planctomycete from northern fen.</title>
        <authorList>
            <person name="Ivanova A."/>
        </authorList>
    </citation>
    <scope>NUCLEOTIDE SEQUENCE [LARGE SCALE GENOMIC DNA]</scope>
    <source>
        <strain evidence="7 8">Pla2</strain>
    </source>
</reference>
<name>A0ABT6FB20_9BACT</name>
<feature type="region of interest" description="Disordered" evidence="5">
    <location>
        <begin position="171"/>
        <end position="207"/>
    </location>
</feature>
<sequence>MTYYDMAMAAVLIAGMIRGAWRGITWQLASIGSLVLGYLFSYQVSAAIAPMLPGTPEAARAMSMAGSYLVVSGAVFGLAWMVRNVIRKLRFDAYDRHLGMMLGGVEGAAVGILATMLVVSVAPGTRQPIFASPTGKVVNSLVSNVGPILPGEVRNALAPYWPGAVAAAESEAAPEPEARDQAVASRASARLDAAVGPRREGDADNYTATAAPASTRDVVDRLVEQGRGKAEQALVETLDPDGKASTIRDLFEKDKGRLKEAVAGAVDETRRNLADQIQDPDGKVQGKAGEVAKRLGKYRDRIARVQDDVKKARQRLEQGTDGTIEDSRRKLEKSLSDAIDKGLDKLGLPDPAPAAAPR</sequence>
<keyword evidence="2 6" id="KW-0812">Transmembrane</keyword>
<feature type="compositionally biased region" description="Basic and acidic residues" evidence="5">
    <location>
        <begin position="309"/>
        <end position="318"/>
    </location>
</feature>
<evidence type="ECO:0000256" key="3">
    <source>
        <dbReference type="ARBA" id="ARBA00022989"/>
    </source>
</evidence>
<dbReference type="Pfam" id="PF02674">
    <property type="entry name" value="Colicin_V"/>
    <property type="match status" value="1"/>
</dbReference>
<evidence type="ECO:0000256" key="2">
    <source>
        <dbReference type="ARBA" id="ARBA00022692"/>
    </source>
</evidence>
<evidence type="ECO:0000256" key="1">
    <source>
        <dbReference type="ARBA" id="ARBA00004141"/>
    </source>
</evidence>
<protein>
    <submittedName>
        <fullName evidence="7">CvpA family protein</fullName>
    </submittedName>
</protein>
<feature type="transmembrane region" description="Helical" evidence="6">
    <location>
        <begin position="98"/>
        <end position="122"/>
    </location>
</feature>
<comment type="caution">
    <text evidence="7">The sequence shown here is derived from an EMBL/GenBank/DDBJ whole genome shotgun (WGS) entry which is preliminary data.</text>
</comment>
<dbReference type="EMBL" id="JARRAG010000002">
    <property type="protein sequence ID" value="MDG3004788.1"/>
    <property type="molecule type" value="Genomic_DNA"/>
</dbReference>
<keyword evidence="3 6" id="KW-1133">Transmembrane helix</keyword>
<evidence type="ECO:0000256" key="6">
    <source>
        <dbReference type="SAM" id="Phobius"/>
    </source>
</evidence>
<keyword evidence="8" id="KW-1185">Reference proteome</keyword>
<keyword evidence="4 6" id="KW-0472">Membrane</keyword>